<evidence type="ECO:0000256" key="2">
    <source>
        <dbReference type="SAM" id="MobiDB-lite"/>
    </source>
</evidence>
<dbReference type="SUPFAM" id="SSF53807">
    <property type="entry name" value="Helical backbone' metal receptor"/>
    <property type="match status" value="1"/>
</dbReference>
<dbReference type="Pfam" id="PF01471">
    <property type="entry name" value="PG_binding_1"/>
    <property type="match status" value="1"/>
</dbReference>
<sequence>MKMMRIGSAIRRVLALALCVLLGCGAFAGCSQVDDIVSNVTAAGVFPVEVNGVTISSRPSRVVVLSPSLADVILALGCETQLAGASEGCTQSALDELEKVSADSVEAIQALQPDLVLVDPNSSGAQSALEEAGVTVLSVEPATDRSDFERLYSQVSSALLGGEAGYDEGIATAQDIFITLDNINRIVPKDTITTACYLYDLDGSAVTGDMFGSTIMSYAGVTNVFESLEGGTYDFQSLEIANPNVIFCAPGLKEQIESDSRFADFQAVQQGNVVEMDESLMEWQGRTIVETAYEISAAAFPQLLESSSSVSDPTQDIESQVSSALEAQAQYETLEQGDQGDSVQALQERLTQLGYLTDPYDGMYGSTTADCVSRFQTANGLEATGIADPATQAALFASGALREDGTPLPEESGESSTSQSSSSTSESSSSASESSASESSSQASSASSASESSSQASASQ</sequence>
<evidence type="ECO:0000313" key="6">
    <source>
        <dbReference type="Proteomes" id="UP000824214"/>
    </source>
</evidence>
<dbReference type="Gene3D" id="3.40.50.1980">
    <property type="entry name" value="Nitrogenase molybdenum iron protein domain"/>
    <property type="match status" value="2"/>
</dbReference>
<name>A0A9D2M037_9FIRM</name>
<dbReference type="Gene3D" id="1.10.101.10">
    <property type="entry name" value="PGBD-like superfamily/PGBD"/>
    <property type="match status" value="1"/>
</dbReference>
<dbReference type="PROSITE" id="PS51257">
    <property type="entry name" value="PROKAR_LIPOPROTEIN"/>
    <property type="match status" value="1"/>
</dbReference>
<accession>A0A9D2M037</accession>
<proteinExistence type="inferred from homology"/>
<dbReference type="AlphaFoldDB" id="A0A9D2M037"/>
<keyword evidence="3" id="KW-0732">Signal</keyword>
<feature type="region of interest" description="Disordered" evidence="2">
    <location>
        <begin position="403"/>
        <end position="460"/>
    </location>
</feature>
<dbReference type="PANTHER" id="PTHR30535:SF34">
    <property type="entry name" value="MOLYBDATE-BINDING PROTEIN MOLA"/>
    <property type="match status" value="1"/>
</dbReference>
<reference evidence="5" key="1">
    <citation type="journal article" date="2021" name="PeerJ">
        <title>Extensive microbial diversity within the chicken gut microbiome revealed by metagenomics and culture.</title>
        <authorList>
            <person name="Gilroy R."/>
            <person name="Ravi A."/>
            <person name="Getino M."/>
            <person name="Pursley I."/>
            <person name="Horton D.L."/>
            <person name="Alikhan N.F."/>
            <person name="Baker D."/>
            <person name="Gharbi K."/>
            <person name="Hall N."/>
            <person name="Watson M."/>
            <person name="Adriaenssens E.M."/>
            <person name="Foster-Nyarko E."/>
            <person name="Jarju S."/>
            <person name="Secka A."/>
            <person name="Antonio M."/>
            <person name="Oren A."/>
            <person name="Chaudhuri R.R."/>
            <person name="La Ragione R."/>
            <person name="Hildebrand F."/>
            <person name="Pallen M.J."/>
        </authorList>
    </citation>
    <scope>NUCLEOTIDE SEQUENCE</scope>
    <source>
        <strain evidence="5">ChiBcolR8-3208</strain>
    </source>
</reference>
<dbReference type="EMBL" id="DWXZ01000208">
    <property type="protein sequence ID" value="HJB38311.1"/>
    <property type="molecule type" value="Genomic_DNA"/>
</dbReference>
<dbReference type="Proteomes" id="UP000824214">
    <property type="component" value="Unassembled WGS sequence"/>
</dbReference>
<feature type="chain" id="PRO_5039259751" evidence="3">
    <location>
        <begin position="29"/>
        <end position="460"/>
    </location>
</feature>
<feature type="compositionally biased region" description="Low complexity" evidence="2">
    <location>
        <begin position="414"/>
        <end position="460"/>
    </location>
</feature>
<organism evidence="5 6">
    <name type="scientific">Candidatus Acutalibacter ornithocaccae</name>
    <dbReference type="NCBI Taxonomy" id="2838416"/>
    <lineage>
        <taxon>Bacteria</taxon>
        <taxon>Bacillati</taxon>
        <taxon>Bacillota</taxon>
        <taxon>Clostridia</taxon>
        <taxon>Eubacteriales</taxon>
        <taxon>Acutalibacteraceae</taxon>
        <taxon>Acutalibacter</taxon>
    </lineage>
</organism>
<comment type="caution">
    <text evidence="5">The sequence shown here is derived from an EMBL/GenBank/DDBJ whole genome shotgun (WGS) entry which is preliminary data.</text>
</comment>
<protein>
    <submittedName>
        <fullName evidence="5">Peptidoglycan-binding protein</fullName>
    </submittedName>
</protein>
<dbReference type="Pfam" id="PF01497">
    <property type="entry name" value="Peripla_BP_2"/>
    <property type="match status" value="1"/>
</dbReference>
<dbReference type="PROSITE" id="PS50983">
    <property type="entry name" value="FE_B12_PBP"/>
    <property type="match status" value="1"/>
</dbReference>
<feature type="domain" description="Fe/B12 periplasmic-binding" evidence="4">
    <location>
        <begin position="61"/>
        <end position="303"/>
    </location>
</feature>
<dbReference type="InterPro" id="IPR036365">
    <property type="entry name" value="PGBD-like_sf"/>
</dbReference>
<reference evidence="5" key="2">
    <citation type="submission" date="2021-04" db="EMBL/GenBank/DDBJ databases">
        <authorList>
            <person name="Gilroy R."/>
        </authorList>
    </citation>
    <scope>NUCLEOTIDE SEQUENCE</scope>
    <source>
        <strain evidence="5">ChiBcolR8-3208</strain>
    </source>
</reference>
<gene>
    <name evidence="5" type="ORF">H9942_09650</name>
</gene>
<evidence type="ECO:0000313" key="5">
    <source>
        <dbReference type="EMBL" id="HJB38311.1"/>
    </source>
</evidence>
<evidence type="ECO:0000256" key="3">
    <source>
        <dbReference type="SAM" id="SignalP"/>
    </source>
</evidence>
<comment type="similarity">
    <text evidence="1">Belongs to the bacterial solute-binding protein 8 family.</text>
</comment>
<dbReference type="InterPro" id="IPR002477">
    <property type="entry name" value="Peptidoglycan-bd-like"/>
</dbReference>
<dbReference type="InterPro" id="IPR050902">
    <property type="entry name" value="ABC_Transporter_SBP"/>
</dbReference>
<evidence type="ECO:0000256" key="1">
    <source>
        <dbReference type="ARBA" id="ARBA00008814"/>
    </source>
</evidence>
<feature type="signal peptide" evidence="3">
    <location>
        <begin position="1"/>
        <end position="28"/>
    </location>
</feature>
<dbReference type="SUPFAM" id="SSF47090">
    <property type="entry name" value="PGBD-like"/>
    <property type="match status" value="1"/>
</dbReference>
<dbReference type="InterPro" id="IPR002491">
    <property type="entry name" value="ABC_transptr_periplasmic_BD"/>
</dbReference>
<dbReference type="InterPro" id="IPR036366">
    <property type="entry name" value="PGBDSf"/>
</dbReference>
<dbReference type="PANTHER" id="PTHR30535">
    <property type="entry name" value="VITAMIN B12-BINDING PROTEIN"/>
    <property type="match status" value="1"/>
</dbReference>
<evidence type="ECO:0000259" key="4">
    <source>
        <dbReference type="PROSITE" id="PS50983"/>
    </source>
</evidence>